<name>A0ABT2X613_9RHOB</name>
<dbReference type="RefSeq" id="WP_263338025.1">
    <property type="nucleotide sequence ID" value="NZ_JAOVQO010000014.1"/>
</dbReference>
<reference evidence="1 2" key="1">
    <citation type="submission" date="2022-10" db="EMBL/GenBank/DDBJ databases">
        <title>Defluviimonas sp. nov., isolated from ocean surface sediments.</title>
        <authorList>
            <person name="He W."/>
            <person name="Wang L."/>
            <person name="Zhang D.-F."/>
        </authorList>
    </citation>
    <scope>NUCLEOTIDE SEQUENCE [LARGE SCALE GENOMIC DNA]</scope>
    <source>
        <strain evidence="1 2">WL0024</strain>
    </source>
</reference>
<gene>
    <name evidence="1" type="ORF">OEZ60_15405</name>
</gene>
<keyword evidence="2" id="KW-1185">Reference proteome</keyword>
<evidence type="ECO:0000313" key="1">
    <source>
        <dbReference type="EMBL" id="MCU9849387.1"/>
    </source>
</evidence>
<comment type="caution">
    <text evidence="1">The sequence shown here is derived from an EMBL/GenBank/DDBJ whole genome shotgun (WGS) entry which is preliminary data.</text>
</comment>
<dbReference type="Proteomes" id="UP001209535">
    <property type="component" value="Unassembled WGS sequence"/>
</dbReference>
<sequence length="139" mass="15465">MSHIEKTISRLPTMNAKALATLRGNANAALARKPDDQDARRLLDALDAMEGGKPKTAEFEVTGLLAWEKHRPGEGTFRAFHGENVVGRIFKRADHSSRDKDVYSLEILGAAIPGAFHHIRDAREAGEREFCSRRELSED</sequence>
<organism evidence="1 2">
    <name type="scientific">Albidovulum salinarum</name>
    <dbReference type="NCBI Taxonomy" id="2984153"/>
    <lineage>
        <taxon>Bacteria</taxon>
        <taxon>Pseudomonadati</taxon>
        <taxon>Pseudomonadota</taxon>
        <taxon>Alphaproteobacteria</taxon>
        <taxon>Rhodobacterales</taxon>
        <taxon>Paracoccaceae</taxon>
        <taxon>Albidovulum</taxon>
    </lineage>
</organism>
<accession>A0ABT2X613</accession>
<dbReference type="EMBL" id="JAOVQO010000014">
    <property type="protein sequence ID" value="MCU9849387.1"/>
    <property type="molecule type" value="Genomic_DNA"/>
</dbReference>
<proteinExistence type="predicted"/>
<protein>
    <submittedName>
        <fullName evidence="1">Uncharacterized protein</fullName>
    </submittedName>
</protein>
<evidence type="ECO:0000313" key="2">
    <source>
        <dbReference type="Proteomes" id="UP001209535"/>
    </source>
</evidence>